<gene>
    <name evidence="2" type="ORF">ESO86_10970</name>
</gene>
<evidence type="ECO:0000256" key="1">
    <source>
        <dbReference type="RuleBase" id="RU362001"/>
    </source>
</evidence>
<evidence type="ECO:0000313" key="2">
    <source>
        <dbReference type="EMBL" id="RXZ46241.1"/>
    </source>
</evidence>
<comment type="caution">
    <text evidence="2">The sequence shown here is derived from an EMBL/GenBank/DDBJ whole genome shotgun (WGS) entry which is preliminary data.</text>
</comment>
<dbReference type="EMBL" id="SDPL01000213">
    <property type="protein sequence ID" value="RXZ46241.1"/>
    <property type="molecule type" value="Genomic_DNA"/>
</dbReference>
<keyword evidence="3" id="KW-1185">Reference proteome</keyword>
<dbReference type="NCBIfam" id="TIGR03930">
    <property type="entry name" value="WXG100_ESAT6"/>
    <property type="match status" value="1"/>
</dbReference>
<name>A0A4Q2JEQ8_9MICO</name>
<proteinExistence type="inferred from homology"/>
<dbReference type="Gene3D" id="1.10.287.1060">
    <property type="entry name" value="ESAT-6-like"/>
    <property type="match status" value="1"/>
</dbReference>
<reference evidence="2 3" key="1">
    <citation type="submission" date="2019-01" db="EMBL/GenBank/DDBJ databases">
        <authorList>
            <person name="Li J."/>
        </authorList>
    </citation>
    <scope>NUCLEOTIDE SEQUENCE [LARGE SCALE GENOMIC DNA]</scope>
    <source>
        <strain evidence="2 3">CGMCC 4.7180</strain>
    </source>
</reference>
<dbReference type="InterPro" id="IPR010310">
    <property type="entry name" value="T7SS_ESAT-6-like"/>
</dbReference>
<dbReference type="AlphaFoldDB" id="A0A4Q2JEQ8"/>
<dbReference type="SUPFAM" id="SSF140453">
    <property type="entry name" value="EsxAB dimer-like"/>
    <property type="match status" value="1"/>
</dbReference>
<dbReference type="Proteomes" id="UP000292881">
    <property type="component" value="Unassembled WGS sequence"/>
</dbReference>
<evidence type="ECO:0000313" key="3">
    <source>
        <dbReference type="Proteomes" id="UP000292881"/>
    </source>
</evidence>
<organism evidence="2 3">
    <name type="scientific">Agromyces binzhouensis</name>
    <dbReference type="NCBI Taxonomy" id="1817495"/>
    <lineage>
        <taxon>Bacteria</taxon>
        <taxon>Bacillati</taxon>
        <taxon>Actinomycetota</taxon>
        <taxon>Actinomycetes</taxon>
        <taxon>Micrococcales</taxon>
        <taxon>Microbacteriaceae</taxon>
        <taxon>Agromyces</taxon>
    </lineage>
</organism>
<comment type="similarity">
    <text evidence="1">Belongs to the WXG100 family.</text>
</comment>
<dbReference type="Pfam" id="PF06013">
    <property type="entry name" value="WXG100"/>
    <property type="match status" value="1"/>
</dbReference>
<protein>
    <recommendedName>
        <fullName evidence="1">ESAT-6-like protein</fullName>
    </recommendedName>
</protein>
<dbReference type="InterPro" id="IPR036689">
    <property type="entry name" value="ESAT-6-like_sf"/>
</dbReference>
<accession>A0A4Q2JEQ8</accession>
<sequence length="96" mass="10295">MTRYQVDSEQVHAATQSMQGTIGRIQSEVAALLAQLTGLQASWSGQASVAFQAAVADWRSTQQHVEHSLAGLNQALGAAAMHYADAEQANARLFLR</sequence>
<dbReference type="RefSeq" id="WP_129234958.1">
    <property type="nucleotide sequence ID" value="NZ_SDPL01000213.1"/>
</dbReference>